<sequence length="387" mass="40662">MSGDGGPRWSPLAVWAAREVQREAGRSCLLFAFLFLLVAIIATPMLFSHALAVTWTRWMEQTPHLVVRRIDAGGWAPLPAEAAVHYARKVPGALDPTPRLWGVATGPAGPVTVVTAPADLPAEGLPGQRPPAPGEAVVGRAVADAAVDNHLVLEQMDRVTLAIVATFPDNSVMVTHDLVWVAPPDARRLLGMLPDQASDLAVRLFRSESASAVAADLAAAFPWPVRIIDRDTMTEGLRRRAMGKGVAALMLSLPALLAFLWVMTGAVTGPAGRSAYWGVLSAMGWTTADLVRLQVAKALLVGMPALAVGLAVACGAVFHPMAAAWTAFLLMGTQQLPALALDGSGAVVMLLQIAAVVGLPFLAAVFLTTLRGVEGAARSTMEAGQWH</sequence>
<keyword evidence="1" id="KW-1133">Transmembrane helix</keyword>
<feature type="transmembrane region" description="Helical" evidence="1">
    <location>
        <begin position="29"/>
        <end position="52"/>
    </location>
</feature>
<protein>
    <submittedName>
        <fullName evidence="2">Uncharacterized protein</fullName>
    </submittedName>
</protein>
<proteinExistence type="predicted"/>
<accession>A0AA41R5M2</accession>
<dbReference type="EMBL" id="JALJRB010000022">
    <property type="protein sequence ID" value="MCJ8502236.1"/>
    <property type="molecule type" value="Genomic_DNA"/>
</dbReference>
<feature type="transmembrane region" description="Helical" evidence="1">
    <location>
        <begin position="305"/>
        <end position="328"/>
    </location>
</feature>
<evidence type="ECO:0000256" key="1">
    <source>
        <dbReference type="SAM" id="Phobius"/>
    </source>
</evidence>
<keyword evidence="1" id="KW-0472">Membrane</keyword>
<dbReference type="RefSeq" id="WP_246912687.1">
    <property type="nucleotide sequence ID" value="NZ_JALJRB010000022.1"/>
</dbReference>
<reference evidence="2" key="1">
    <citation type="submission" date="2022-04" db="EMBL/GenBank/DDBJ databases">
        <title>Desulfatitalea alkaliphila sp. nov., a novel anaerobic sulfate-reducing bacterium isolated from terrestrial mud volcano, Taman Peninsula, Russia.</title>
        <authorList>
            <person name="Khomyakova M.A."/>
            <person name="Merkel A.Y."/>
            <person name="Slobodkin A.I."/>
        </authorList>
    </citation>
    <scope>NUCLEOTIDE SEQUENCE</scope>
    <source>
        <strain evidence="2">M08but</strain>
    </source>
</reference>
<name>A0AA41R5M2_9BACT</name>
<dbReference type="AlphaFoldDB" id="A0AA41R5M2"/>
<feature type="transmembrane region" description="Helical" evidence="1">
    <location>
        <begin position="348"/>
        <end position="370"/>
    </location>
</feature>
<organism evidence="2 3">
    <name type="scientific">Desulfatitalea alkaliphila</name>
    <dbReference type="NCBI Taxonomy" id="2929485"/>
    <lineage>
        <taxon>Bacteria</taxon>
        <taxon>Pseudomonadati</taxon>
        <taxon>Thermodesulfobacteriota</taxon>
        <taxon>Desulfobacteria</taxon>
        <taxon>Desulfobacterales</taxon>
        <taxon>Desulfosarcinaceae</taxon>
        <taxon>Desulfatitalea</taxon>
    </lineage>
</organism>
<comment type="caution">
    <text evidence="2">The sequence shown here is derived from an EMBL/GenBank/DDBJ whole genome shotgun (WGS) entry which is preliminary data.</text>
</comment>
<dbReference type="Proteomes" id="UP001165427">
    <property type="component" value="Unassembled WGS sequence"/>
</dbReference>
<evidence type="ECO:0000313" key="2">
    <source>
        <dbReference type="EMBL" id="MCJ8502236.1"/>
    </source>
</evidence>
<evidence type="ECO:0000313" key="3">
    <source>
        <dbReference type="Proteomes" id="UP001165427"/>
    </source>
</evidence>
<gene>
    <name evidence="2" type="ORF">MRX98_16750</name>
</gene>
<feature type="transmembrane region" description="Helical" evidence="1">
    <location>
        <begin position="246"/>
        <end position="263"/>
    </location>
</feature>
<keyword evidence="1" id="KW-0812">Transmembrane</keyword>
<keyword evidence="3" id="KW-1185">Reference proteome</keyword>
<feature type="transmembrane region" description="Helical" evidence="1">
    <location>
        <begin position="275"/>
        <end position="293"/>
    </location>
</feature>